<dbReference type="InterPro" id="IPR009492">
    <property type="entry name" value="TniQ"/>
</dbReference>
<gene>
    <name evidence="2" type="ORF">SAMN02949497_2339</name>
</gene>
<dbReference type="Pfam" id="PF06527">
    <property type="entry name" value="TniQ"/>
    <property type="match status" value="1"/>
</dbReference>
<dbReference type="Proteomes" id="UP000192923">
    <property type="component" value="Unassembled WGS sequence"/>
</dbReference>
<feature type="domain" description="TniQ" evidence="1">
    <location>
        <begin position="2"/>
        <end position="127"/>
    </location>
</feature>
<reference evidence="2 3" key="1">
    <citation type="submission" date="2016-12" db="EMBL/GenBank/DDBJ databases">
        <authorList>
            <person name="Song W.-J."/>
            <person name="Kurnit D.M."/>
        </authorList>
    </citation>
    <scope>NUCLEOTIDE SEQUENCE [LARGE SCALE GENOMIC DNA]</scope>
    <source>
        <strain evidence="2 3">175</strain>
    </source>
</reference>
<dbReference type="STRING" id="1760988.SAMN02949497_2339"/>
<accession>A0A1Y6CWF4</accession>
<dbReference type="AlphaFoldDB" id="A0A1Y6CWF4"/>
<keyword evidence="3" id="KW-1185">Reference proteome</keyword>
<organism evidence="2 3">
    <name type="scientific">Methylomagnum ishizawai</name>
    <dbReference type="NCBI Taxonomy" id="1760988"/>
    <lineage>
        <taxon>Bacteria</taxon>
        <taxon>Pseudomonadati</taxon>
        <taxon>Pseudomonadota</taxon>
        <taxon>Gammaproteobacteria</taxon>
        <taxon>Methylococcales</taxon>
        <taxon>Methylococcaceae</taxon>
        <taxon>Methylomagnum</taxon>
    </lineage>
</organism>
<protein>
    <submittedName>
        <fullName evidence="2">TniQ protein</fullName>
    </submittedName>
</protein>
<evidence type="ECO:0000313" key="3">
    <source>
        <dbReference type="Proteomes" id="UP000192923"/>
    </source>
</evidence>
<sequence>MTRAALTQGCDPLVLTGDIWPKWRVWTLDPDRGVTGDRIEALSRLSGIAKEAYEAAMLRPIAEVVSGNSLHDKSTWPWVLALGSRNRRRRGGLQYCPRCLAEDRRPYFRLHWRLAWHTGCPRHGCRLLDRCPHCTSPIEPHRLSAKELTMAVCAACENDLRMVGPVDADADGLAFQRAADEAVASLEGHYGGKALPASEWFSLARYFVTLLRKMGMGKTEGLMALARSFGVDTDALQAPATGLAIELLPVDERAALLGDAWKFMSGNPNDFLKAAQRASLTVQSLREPRQRLPATIEKLVIELPDKRTVRVGRAEREPFKPYSRQAVMRMWARFQRKM</sequence>
<name>A0A1Y6CWF4_9GAMM</name>
<dbReference type="EMBL" id="FXAM01000001">
    <property type="protein sequence ID" value="SMF94999.1"/>
    <property type="molecule type" value="Genomic_DNA"/>
</dbReference>
<evidence type="ECO:0000259" key="1">
    <source>
        <dbReference type="Pfam" id="PF06527"/>
    </source>
</evidence>
<proteinExistence type="predicted"/>
<evidence type="ECO:0000313" key="2">
    <source>
        <dbReference type="EMBL" id="SMF94999.1"/>
    </source>
</evidence>